<accession>A0AA39JJA0</accession>
<comment type="similarity">
    <text evidence="1">Belongs to the peptidase C48 family.</text>
</comment>
<dbReference type="GO" id="GO:0019783">
    <property type="term" value="F:ubiquitin-like protein peptidase activity"/>
    <property type="evidence" value="ECO:0007669"/>
    <property type="project" value="UniProtKB-ARBA"/>
</dbReference>
<dbReference type="SUPFAM" id="SSF54001">
    <property type="entry name" value="Cysteine proteinases"/>
    <property type="match status" value="1"/>
</dbReference>
<feature type="compositionally biased region" description="Polar residues" evidence="4">
    <location>
        <begin position="1010"/>
        <end position="1029"/>
    </location>
</feature>
<dbReference type="AlphaFoldDB" id="A0AA39JJA0"/>
<gene>
    <name evidence="6" type="ORF">EV421DRAFT_1946152</name>
</gene>
<dbReference type="InterPro" id="IPR040521">
    <property type="entry name" value="KDZ"/>
</dbReference>
<dbReference type="PROSITE" id="PS50600">
    <property type="entry name" value="ULP_PROTEASE"/>
    <property type="match status" value="1"/>
</dbReference>
<dbReference type="EMBL" id="JAUEPT010000021">
    <property type="protein sequence ID" value="KAK0443815.1"/>
    <property type="molecule type" value="Genomic_DNA"/>
</dbReference>
<evidence type="ECO:0000313" key="6">
    <source>
        <dbReference type="EMBL" id="KAK0443815.1"/>
    </source>
</evidence>
<dbReference type="PANTHER" id="PTHR33096">
    <property type="entry name" value="CXC2 DOMAIN-CONTAINING PROTEIN"/>
    <property type="match status" value="1"/>
</dbReference>
<feature type="region of interest" description="Disordered" evidence="4">
    <location>
        <begin position="1"/>
        <end position="25"/>
    </location>
</feature>
<dbReference type="Pfam" id="PF02902">
    <property type="entry name" value="Peptidase_C48"/>
    <property type="match status" value="1"/>
</dbReference>
<feature type="region of interest" description="Disordered" evidence="4">
    <location>
        <begin position="1010"/>
        <end position="1033"/>
    </location>
</feature>
<keyword evidence="3" id="KW-0378">Hydrolase</keyword>
<dbReference type="GO" id="GO:0006508">
    <property type="term" value="P:proteolysis"/>
    <property type="evidence" value="ECO:0007669"/>
    <property type="project" value="UniProtKB-KW"/>
</dbReference>
<sequence length="1271" mass="143097">MSSALKLSPVKRKRDRKDTTKRVGDAAYDYARQALVKRVKEAEEWARQCADNVPFSQEDNLDGWEDEDGSGSRTYPESGQEYDATPSLEGDEDDRPVIDLPTPTKGCCTQPNTYTQNLYRDWKALLPHLVKPLASFQQNSTSKTESPSLLSSCNTSGCNGIHQRRDVLCLYWNSFETRSFHACQWNSESLPMKLVEHGLFPTSPREPRVAVSIDLLTLYQSLLEHSGTSNSAFCSALQDFYVSRGFWMHDTKGAPMEDPFRQDKVDAILSDSRAKIPDTFAIPDETPQPIKDIDTGLAYIRPANGDRITISLTRGRASDLLQQRCPACFSGTRFGRGFSDGGDVHVAIDCNFHHRHRTSAGDCPDFYDPRYVLSKQEVDAAGTRIDIARKSGAKTGYKPKIPDVAVDEDEKSFEAADEKKEKTHGGHYDDTGLAALVCRHDVPLFLANVDTPGEQQKYAVALIEHLASHLPPAASIAVLYDIGCVLDRSVNLYDIFPPTLTERLMFATSAMHAYGHQWSCQLVYNPRLRSGLGLTDGEGVERLWSCLRKLIGITRSSGRRQRLYLLDHQAAFVARSIREDLGGWIRRKVKDGVEKKGAKACADLESSGKSVQYLRQQWDHQQQTQTSIRSHAPAQLKKELDAVLTLQGHADTIESAIQATRLALTSSATTVSHHNFDLTQLSSVHQQLCNKIDQLYLSLNVDENFPELAGFDVTFVQTLLLARDLKINICKRAIGTFFEWDRLDQATGGREQALGTKLHQQTRKSISRRKPALLAAIRKFNGYVGELKHLAAEKHIQFPLPRRLSTDLAHLKNDDDLLQDVWIQTATTEVPAWLTDADVRRGIRAMLQLDRCLEERRRLGREADNLLTWFERELIALEISFKTVETNSPFIFSLQRRRERIQALQHKWKNPFVSDVRWHVAVQSAQQTAELLCNGTVPSTIHFLSPTIIPETSECSPSLIIALAPSDNEDEGGDDEEGFSNDESECLADILNDLAPSEPDVLWEVPQYSENGEQPSEISSHSGDVSPSMTDVAEADEPEYKYEELTFNIPSTELLKTKDIARYRPRCKAKKWTSLVFDAGTLRRLYTPTALLNDDAINGCAALLFDAFPSPQAILFSTYDLVALQDKSDMETLWRYTQSLKFWTYEQWIIPIHRPHQVHWTLATTMMSLNEIYVSSDVLQDVLSFIEAIATCARQRGCDIPVFDTPEPWKVTTLITRPIQHNGYDCGVWVLSQIHALLRGHRQTAIKEVDIVNFRAHCLSMVLGLSTWNSA</sequence>
<feature type="region of interest" description="Disordered" evidence="4">
    <location>
        <begin position="50"/>
        <end position="106"/>
    </location>
</feature>
<evidence type="ECO:0000256" key="4">
    <source>
        <dbReference type="SAM" id="MobiDB-lite"/>
    </source>
</evidence>
<dbReference type="Gene3D" id="3.40.395.10">
    <property type="entry name" value="Adenoviral Proteinase, Chain A"/>
    <property type="match status" value="1"/>
</dbReference>
<dbReference type="InterPro" id="IPR041320">
    <property type="entry name" value="CxC1"/>
</dbReference>
<dbReference type="Proteomes" id="UP001175226">
    <property type="component" value="Unassembled WGS sequence"/>
</dbReference>
<comment type="caution">
    <text evidence="6">The sequence shown here is derived from an EMBL/GenBank/DDBJ whole genome shotgun (WGS) entry which is preliminary data.</text>
</comment>
<feature type="domain" description="Ubiquitin-like protease family profile" evidence="5">
    <location>
        <begin position="1075"/>
        <end position="1237"/>
    </location>
</feature>
<keyword evidence="2" id="KW-0645">Protease</keyword>
<evidence type="ECO:0000259" key="5">
    <source>
        <dbReference type="PROSITE" id="PS50600"/>
    </source>
</evidence>
<organism evidence="6 7">
    <name type="scientific">Armillaria borealis</name>
    <dbReference type="NCBI Taxonomy" id="47425"/>
    <lineage>
        <taxon>Eukaryota</taxon>
        <taxon>Fungi</taxon>
        <taxon>Dikarya</taxon>
        <taxon>Basidiomycota</taxon>
        <taxon>Agaricomycotina</taxon>
        <taxon>Agaricomycetes</taxon>
        <taxon>Agaricomycetidae</taxon>
        <taxon>Agaricales</taxon>
        <taxon>Marasmiineae</taxon>
        <taxon>Physalacriaceae</taxon>
        <taxon>Armillaria</taxon>
    </lineage>
</organism>
<name>A0AA39JJA0_9AGAR</name>
<evidence type="ECO:0000256" key="1">
    <source>
        <dbReference type="ARBA" id="ARBA00005234"/>
    </source>
</evidence>
<evidence type="ECO:0000256" key="2">
    <source>
        <dbReference type="ARBA" id="ARBA00022670"/>
    </source>
</evidence>
<dbReference type="InterPro" id="IPR038765">
    <property type="entry name" value="Papain-like_cys_pep_sf"/>
</dbReference>
<dbReference type="Pfam" id="PF18758">
    <property type="entry name" value="KDZ"/>
    <property type="match status" value="1"/>
</dbReference>
<dbReference type="InterPro" id="IPR003653">
    <property type="entry name" value="Peptidase_C48_C"/>
</dbReference>
<evidence type="ECO:0000313" key="7">
    <source>
        <dbReference type="Proteomes" id="UP001175226"/>
    </source>
</evidence>
<dbReference type="Pfam" id="PF18802">
    <property type="entry name" value="CxC1"/>
    <property type="match status" value="1"/>
</dbReference>
<dbReference type="PANTHER" id="PTHR33096:SF1">
    <property type="entry name" value="CXC1-LIKE CYSTEINE CLUSTER ASSOCIATED WITH KDZ TRANSPOSASES DOMAIN-CONTAINING PROTEIN"/>
    <property type="match status" value="1"/>
</dbReference>
<keyword evidence="7" id="KW-1185">Reference proteome</keyword>
<feature type="compositionally biased region" description="Acidic residues" evidence="4">
    <location>
        <begin position="59"/>
        <end position="69"/>
    </location>
</feature>
<reference evidence="6" key="1">
    <citation type="submission" date="2023-06" db="EMBL/GenBank/DDBJ databases">
        <authorList>
            <consortium name="Lawrence Berkeley National Laboratory"/>
            <person name="Ahrendt S."/>
            <person name="Sahu N."/>
            <person name="Indic B."/>
            <person name="Wong-Bajracharya J."/>
            <person name="Merenyi Z."/>
            <person name="Ke H.-M."/>
            <person name="Monk M."/>
            <person name="Kocsube S."/>
            <person name="Drula E."/>
            <person name="Lipzen A."/>
            <person name="Balint B."/>
            <person name="Henrissat B."/>
            <person name="Andreopoulos B."/>
            <person name="Martin F.M."/>
            <person name="Harder C.B."/>
            <person name="Rigling D."/>
            <person name="Ford K.L."/>
            <person name="Foster G.D."/>
            <person name="Pangilinan J."/>
            <person name="Papanicolaou A."/>
            <person name="Barry K."/>
            <person name="LaButti K."/>
            <person name="Viragh M."/>
            <person name="Koriabine M."/>
            <person name="Yan M."/>
            <person name="Riley R."/>
            <person name="Champramary S."/>
            <person name="Plett K.L."/>
            <person name="Tsai I.J."/>
            <person name="Slot J."/>
            <person name="Sipos G."/>
            <person name="Plett J."/>
            <person name="Nagy L.G."/>
            <person name="Grigoriev I.V."/>
        </authorList>
    </citation>
    <scope>NUCLEOTIDE SEQUENCE</scope>
    <source>
        <strain evidence="6">FPL87.14</strain>
    </source>
</reference>
<proteinExistence type="inferred from homology"/>
<protein>
    <recommendedName>
        <fullName evidence="5">Ubiquitin-like protease family profile domain-containing protein</fullName>
    </recommendedName>
</protein>
<evidence type="ECO:0000256" key="3">
    <source>
        <dbReference type="ARBA" id="ARBA00022801"/>
    </source>
</evidence>
<dbReference type="GO" id="GO:0008234">
    <property type="term" value="F:cysteine-type peptidase activity"/>
    <property type="evidence" value="ECO:0007669"/>
    <property type="project" value="InterPro"/>
</dbReference>